<dbReference type="NCBIfam" id="TIGR01640">
    <property type="entry name" value="F_box_assoc_1"/>
    <property type="match status" value="1"/>
</dbReference>
<proteinExistence type="predicted"/>
<feature type="region of interest" description="Disordered" evidence="1">
    <location>
        <begin position="369"/>
        <end position="425"/>
    </location>
</feature>
<dbReference type="InterPro" id="IPR013187">
    <property type="entry name" value="F-box-assoc_dom_typ3"/>
</dbReference>
<dbReference type="SMART" id="SM00256">
    <property type="entry name" value="FBOX"/>
    <property type="match status" value="1"/>
</dbReference>
<reference evidence="3 4" key="1">
    <citation type="journal article" date="2013" name="Proc. Natl. Acad. Sci. U.S.A.">
        <title>Fine-scale variation in meiotic recombination in Mimulus inferred from population shotgun sequencing.</title>
        <authorList>
            <person name="Hellsten U."/>
            <person name="Wright K.M."/>
            <person name="Jenkins J."/>
            <person name="Shu S."/>
            <person name="Yuan Y."/>
            <person name="Wessler S.R."/>
            <person name="Schmutz J."/>
            <person name="Willis J.H."/>
            <person name="Rokhsar D.S."/>
        </authorList>
    </citation>
    <scope>NUCLEOTIDE SEQUENCE [LARGE SCALE GENOMIC DNA]</scope>
    <source>
        <strain evidence="4">cv. DUN x IM62</strain>
    </source>
</reference>
<dbReference type="InterPro" id="IPR017451">
    <property type="entry name" value="F-box-assoc_interact_dom"/>
</dbReference>
<dbReference type="AlphaFoldDB" id="A0A022Q6D0"/>
<dbReference type="SUPFAM" id="SSF81383">
    <property type="entry name" value="F-box domain"/>
    <property type="match status" value="1"/>
</dbReference>
<dbReference type="InterPro" id="IPR011043">
    <property type="entry name" value="Gal_Oxase/kelch_b-propeller"/>
</dbReference>
<organism evidence="3 4">
    <name type="scientific">Erythranthe guttata</name>
    <name type="common">Yellow monkey flower</name>
    <name type="synonym">Mimulus guttatus</name>
    <dbReference type="NCBI Taxonomy" id="4155"/>
    <lineage>
        <taxon>Eukaryota</taxon>
        <taxon>Viridiplantae</taxon>
        <taxon>Streptophyta</taxon>
        <taxon>Embryophyta</taxon>
        <taxon>Tracheophyta</taxon>
        <taxon>Spermatophyta</taxon>
        <taxon>Magnoliopsida</taxon>
        <taxon>eudicotyledons</taxon>
        <taxon>Gunneridae</taxon>
        <taxon>Pentapetalae</taxon>
        <taxon>asterids</taxon>
        <taxon>lamiids</taxon>
        <taxon>Lamiales</taxon>
        <taxon>Phrymaceae</taxon>
        <taxon>Erythranthe</taxon>
    </lineage>
</organism>
<dbReference type="Pfam" id="PF12937">
    <property type="entry name" value="F-box-like"/>
    <property type="match status" value="1"/>
</dbReference>
<evidence type="ECO:0000313" key="3">
    <source>
        <dbReference type="EMBL" id="EYU23189.1"/>
    </source>
</evidence>
<evidence type="ECO:0000313" key="4">
    <source>
        <dbReference type="Proteomes" id="UP000030748"/>
    </source>
</evidence>
<evidence type="ECO:0000256" key="1">
    <source>
        <dbReference type="SAM" id="MobiDB-lite"/>
    </source>
</evidence>
<sequence>MEVEFLKNLPSEIVIVILSRLPLRTIGICRRVRKSWRDLIQTPVFANSYLPRYVSGLVTCFDFDSYQVFTFEDELDLEDPDRNYDLLTTFDCSGLGLSICDLRGSVNGLLFMHPLSSISSEYYICNPITREYIEFPYEQRLLDEEFNGTVNYGFGVSKVSGQYKVVRVVHVRKSICHVYTLGTGKWRRIACGARLGRNNYLNGAFINGCLHWFLQDYLISCFDLETETFSTFSQPPIPMWRRHSQNLVALGDCLCICDNTDDGIDFWVMKEYGNEKSWTKQFVIRKGYGHCYGEQPRGIVYPIKLFKDGHVLMTWQQDSSWFYDMFYYSNRTKTTRGNGKLMSSVASPMQAMLYTPNFLSLKTFPKEDHPTLPHLTVPPPSSPPVHHHHHHQAHQSPPPPPSPSSPVTTTNTTISSSDPTHKPQDWTIFSQLRSLPCDGGGL</sequence>
<dbReference type="PANTHER" id="PTHR31672:SF13">
    <property type="entry name" value="F-BOX PROTEIN CPR30-LIKE"/>
    <property type="match status" value="1"/>
</dbReference>
<dbReference type="EMBL" id="KI632175">
    <property type="protein sequence ID" value="EYU23189.1"/>
    <property type="molecule type" value="Genomic_DNA"/>
</dbReference>
<feature type="domain" description="F-box" evidence="2">
    <location>
        <begin position="3"/>
        <end position="53"/>
    </location>
</feature>
<accession>A0A022Q6D0</accession>
<name>A0A022Q6D0_ERYGU</name>
<protein>
    <recommendedName>
        <fullName evidence="2">F-box domain-containing protein</fullName>
    </recommendedName>
</protein>
<dbReference type="InterPro" id="IPR001810">
    <property type="entry name" value="F-box_dom"/>
</dbReference>
<dbReference type="Proteomes" id="UP000030748">
    <property type="component" value="Unassembled WGS sequence"/>
</dbReference>
<dbReference type="Pfam" id="PF08268">
    <property type="entry name" value="FBA_3"/>
    <property type="match status" value="1"/>
</dbReference>
<dbReference type="PROSITE" id="PS50181">
    <property type="entry name" value="FBOX"/>
    <property type="match status" value="1"/>
</dbReference>
<dbReference type="InterPro" id="IPR050796">
    <property type="entry name" value="SCF_F-box_component"/>
</dbReference>
<dbReference type="Gene3D" id="1.20.1280.50">
    <property type="match status" value="1"/>
</dbReference>
<dbReference type="SUPFAM" id="SSF50965">
    <property type="entry name" value="Galactose oxidase, central domain"/>
    <property type="match status" value="1"/>
</dbReference>
<keyword evidence="4" id="KW-1185">Reference proteome</keyword>
<evidence type="ECO:0000259" key="2">
    <source>
        <dbReference type="PROSITE" id="PS50181"/>
    </source>
</evidence>
<dbReference type="STRING" id="4155.A0A022Q6D0"/>
<feature type="compositionally biased region" description="Low complexity" evidence="1">
    <location>
        <begin position="405"/>
        <end position="418"/>
    </location>
</feature>
<dbReference type="InterPro" id="IPR036047">
    <property type="entry name" value="F-box-like_dom_sf"/>
</dbReference>
<dbReference type="eggNOG" id="ENOG502QS4I">
    <property type="taxonomic scope" value="Eukaryota"/>
</dbReference>
<gene>
    <name evidence="3" type="ORF">MIMGU_mgv1a024962mg</name>
</gene>
<dbReference type="PANTHER" id="PTHR31672">
    <property type="entry name" value="BNACNNG10540D PROTEIN"/>
    <property type="match status" value="1"/>
</dbReference>